<dbReference type="Pfam" id="PF02749">
    <property type="entry name" value="QRPTase_N"/>
    <property type="match status" value="1"/>
</dbReference>
<protein>
    <recommendedName>
        <fullName evidence="11">Probable nicotinate-nucleotide pyrophosphorylase [carboxylating]</fullName>
        <ecNumber evidence="5">2.4.2.19</ecNumber>
    </recommendedName>
    <alternativeName>
        <fullName evidence="9">Quinolinate phosphoribosyltransferase [decarboxylating]</fullName>
    </alternativeName>
</protein>
<evidence type="ECO:0000259" key="14">
    <source>
        <dbReference type="Pfam" id="PF02749"/>
    </source>
</evidence>
<gene>
    <name evidence="15" type="ORF">HN018_07910</name>
</gene>
<evidence type="ECO:0000256" key="11">
    <source>
        <dbReference type="ARBA" id="ARBA00069173"/>
    </source>
</evidence>
<dbReference type="GO" id="GO:0005737">
    <property type="term" value="C:cytoplasm"/>
    <property type="evidence" value="ECO:0007669"/>
    <property type="project" value="TreeGrafter"/>
</dbReference>
<dbReference type="AlphaFoldDB" id="A0A6M8HNX9"/>
<evidence type="ECO:0000256" key="8">
    <source>
        <dbReference type="ARBA" id="ARBA00022679"/>
    </source>
</evidence>
<keyword evidence="16" id="KW-1185">Reference proteome</keyword>
<comment type="subunit">
    <text evidence="4">Hexamer formed by 3 homodimers.</text>
</comment>
<dbReference type="SUPFAM" id="SSF54675">
    <property type="entry name" value="Nicotinate/Quinolinate PRTase N-terminal domain-like"/>
    <property type="match status" value="1"/>
</dbReference>
<evidence type="ECO:0000259" key="13">
    <source>
        <dbReference type="Pfam" id="PF01729"/>
    </source>
</evidence>
<dbReference type="InterPro" id="IPR004393">
    <property type="entry name" value="NadC"/>
</dbReference>
<evidence type="ECO:0000256" key="9">
    <source>
        <dbReference type="ARBA" id="ARBA00033102"/>
    </source>
</evidence>
<keyword evidence="6" id="KW-0662">Pyridine nucleotide biosynthesis</keyword>
<evidence type="ECO:0000313" key="16">
    <source>
        <dbReference type="Proteomes" id="UP000500767"/>
    </source>
</evidence>
<dbReference type="FunFam" id="3.20.20.70:FF:000030">
    <property type="entry name" value="Nicotinate-nucleotide pyrophosphorylase, carboxylating"/>
    <property type="match status" value="1"/>
</dbReference>
<comment type="pathway">
    <text evidence="2">Cofactor biosynthesis; NAD(+) biosynthesis; nicotinate D-ribonucleotide from quinolinate: step 1/1.</text>
</comment>
<evidence type="ECO:0000256" key="6">
    <source>
        <dbReference type="ARBA" id="ARBA00022642"/>
    </source>
</evidence>
<dbReference type="RefSeq" id="WP_171835048.1">
    <property type="nucleotide sequence ID" value="NZ_CP053708.1"/>
</dbReference>
<dbReference type="CDD" id="cd01572">
    <property type="entry name" value="QPRTase"/>
    <property type="match status" value="1"/>
</dbReference>
<dbReference type="InterPro" id="IPR027277">
    <property type="entry name" value="NadC/ModD"/>
</dbReference>
<dbReference type="PANTHER" id="PTHR32179:SF3">
    <property type="entry name" value="NICOTINATE-NUCLEOTIDE PYROPHOSPHORYLASE [CARBOXYLATING]"/>
    <property type="match status" value="1"/>
</dbReference>
<evidence type="ECO:0000256" key="2">
    <source>
        <dbReference type="ARBA" id="ARBA00004893"/>
    </source>
</evidence>
<dbReference type="EC" id="2.4.2.19" evidence="5"/>
<dbReference type="GO" id="GO:0034213">
    <property type="term" value="P:quinolinate catabolic process"/>
    <property type="evidence" value="ECO:0007669"/>
    <property type="project" value="TreeGrafter"/>
</dbReference>
<accession>A0A6M8HNX9</accession>
<feature type="domain" description="Quinolinate phosphoribosyl transferase N-terminal" evidence="14">
    <location>
        <begin position="26"/>
        <end position="111"/>
    </location>
</feature>
<dbReference type="PIRSF" id="PIRSF006250">
    <property type="entry name" value="NadC_ModD"/>
    <property type="match status" value="1"/>
</dbReference>
<dbReference type="SUPFAM" id="SSF51690">
    <property type="entry name" value="Nicotinate/Quinolinate PRTase C-terminal domain-like"/>
    <property type="match status" value="1"/>
</dbReference>
<dbReference type="PANTHER" id="PTHR32179">
    <property type="entry name" value="NICOTINATE-NUCLEOTIDE PYROPHOSPHORYLASE [CARBOXYLATING]"/>
    <property type="match status" value="1"/>
</dbReference>
<evidence type="ECO:0000313" key="15">
    <source>
        <dbReference type="EMBL" id="QKE89981.1"/>
    </source>
</evidence>
<dbReference type="InterPro" id="IPR002638">
    <property type="entry name" value="Quinolinate_PRibosylTrfase_C"/>
</dbReference>
<evidence type="ECO:0000256" key="1">
    <source>
        <dbReference type="ARBA" id="ARBA00003237"/>
    </source>
</evidence>
<comment type="function">
    <text evidence="1">Involved in the catabolism of quinolinic acid (QA).</text>
</comment>
<comment type="catalytic activity">
    <reaction evidence="10">
        <text>nicotinate beta-D-ribonucleotide + CO2 + diphosphate = quinolinate + 5-phospho-alpha-D-ribose 1-diphosphate + 2 H(+)</text>
        <dbReference type="Rhea" id="RHEA:12733"/>
        <dbReference type="ChEBI" id="CHEBI:15378"/>
        <dbReference type="ChEBI" id="CHEBI:16526"/>
        <dbReference type="ChEBI" id="CHEBI:29959"/>
        <dbReference type="ChEBI" id="CHEBI:33019"/>
        <dbReference type="ChEBI" id="CHEBI:57502"/>
        <dbReference type="ChEBI" id="CHEBI:58017"/>
        <dbReference type="EC" id="2.4.2.19"/>
    </reaction>
</comment>
<evidence type="ECO:0000256" key="12">
    <source>
        <dbReference type="PIRNR" id="PIRNR006250"/>
    </source>
</evidence>
<dbReference type="FunFam" id="3.90.1170.20:FF:000001">
    <property type="entry name" value="Nicotinate-nucleotide diphosphorylase (Carboxylating)"/>
    <property type="match status" value="1"/>
</dbReference>
<name>A0A6M8HNX9_9PROT</name>
<organism evidence="15 16">
    <name type="scientific">Lichenicola cladoniae</name>
    <dbReference type="NCBI Taxonomy" id="1484109"/>
    <lineage>
        <taxon>Bacteria</taxon>
        <taxon>Pseudomonadati</taxon>
        <taxon>Pseudomonadota</taxon>
        <taxon>Alphaproteobacteria</taxon>
        <taxon>Acetobacterales</taxon>
        <taxon>Acetobacteraceae</taxon>
        <taxon>Lichenicola</taxon>
    </lineage>
</organism>
<dbReference type="Pfam" id="PF01729">
    <property type="entry name" value="QRPTase_C"/>
    <property type="match status" value="1"/>
</dbReference>
<keyword evidence="8 12" id="KW-0808">Transferase</keyword>
<sequence>MNPLPDLMLEPLVRAALLEDLGRAGDITTDAIVPDSLRTRCVLQAREPGVVAGLDLARISFALVDPRLVFTIHRADGAAIVPGDRIATVEGPARGVLIGERVGLNYLSHLSGIASATNRIVRAVEHTGARICCTRKTIPGLRALQKYAVRVGGGMNHRFGLDDAVLIKDNHIAIAGGVRIAIERARASVGHLVKIEVEVDTLAQLDEALSVGMDAVLLDNMSLDMLRDAVRMVGGRAITEASGRVTPETAPGIAETGVDMISIGWLTHSVSVLDIGLDYAA</sequence>
<dbReference type="InterPro" id="IPR022412">
    <property type="entry name" value="Quinolinate_PRibosylTrfase_N"/>
</dbReference>
<dbReference type="InterPro" id="IPR013785">
    <property type="entry name" value="Aldolase_TIM"/>
</dbReference>
<dbReference type="GO" id="GO:0009435">
    <property type="term" value="P:NAD+ biosynthetic process"/>
    <property type="evidence" value="ECO:0007669"/>
    <property type="project" value="UniProtKB-UniPathway"/>
</dbReference>
<evidence type="ECO:0000256" key="3">
    <source>
        <dbReference type="ARBA" id="ARBA00009400"/>
    </source>
</evidence>
<dbReference type="GO" id="GO:0004514">
    <property type="term" value="F:nicotinate-nucleotide diphosphorylase (carboxylating) activity"/>
    <property type="evidence" value="ECO:0007669"/>
    <property type="project" value="UniProtKB-EC"/>
</dbReference>
<comment type="similarity">
    <text evidence="3 12">Belongs to the NadC/ModD family.</text>
</comment>
<dbReference type="Proteomes" id="UP000500767">
    <property type="component" value="Chromosome"/>
</dbReference>
<dbReference type="Gene3D" id="3.90.1170.20">
    <property type="entry name" value="Quinolinate phosphoribosyl transferase, N-terminal domain"/>
    <property type="match status" value="1"/>
</dbReference>
<keyword evidence="7 12" id="KW-0328">Glycosyltransferase</keyword>
<dbReference type="EMBL" id="CP053708">
    <property type="protein sequence ID" value="QKE89981.1"/>
    <property type="molecule type" value="Genomic_DNA"/>
</dbReference>
<evidence type="ECO:0000256" key="7">
    <source>
        <dbReference type="ARBA" id="ARBA00022676"/>
    </source>
</evidence>
<feature type="domain" description="Quinolinate phosphoribosyl transferase C-terminal" evidence="13">
    <location>
        <begin position="113"/>
        <end position="278"/>
    </location>
</feature>
<dbReference type="InterPro" id="IPR037128">
    <property type="entry name" value="Quinolinate_PRibosylTase_N_sf"/>
</dbReference>
<evidence type="ECO:0000256" key="5">
    <source>
        <dbReference type="ARBA" id="ARBA00011944"/>
    </source>
</evidence>
<evidence type="ECO:0000256" key="4">
    <source>
        <dbReference type="ARBA" id="ARBA00011218"/>
    </source>
</evidence>
<proteinExistence type="inferred from homology"/>
<dbReference type="InterPro" id="IPR036068">
    <property type="entry name" value="Nicotinate_pribotase-like_C"/>
</dbReference>
<dbReference type="Gene3D" id="3.20.20.70">
    <property type="entry name" value="Aldolase class I"/>
    <property type="match status" value="1"/>
</dbReference>
<dbReference type="NCBIfam" id="TIGR00078">
    <property type="entry name" value="nadC"/>
    <property type="match status" value="1"/>
</dbReference>
<evidence type="ECO:0000256" key="10">
    <source>
        <dbReference type="ARBA" id="ARBA00047445"/>
    </source>
</evidence>
<dbReference type="UniPathway" id="UPA00253">
    <property type="reaction ID" value="UER00331"/>
</dbReference>
<reference evidence="15 16" key="1">
    <citation type="journal article" date="2014" name="World J. Microbiol. Biotechnol.">
        <title>Biodiversity and physiological characteristics of Antarctic and Arctic lichens-associated bacteria.</title>
        <authorList>
            <person name="Lee Y.M."/>
            <person name="Kim E.H."/>
            <person name="Lee H.K."/>
            <person name="Hong S.G."/>
        </authorList>
    </citation>
    <scope>NUCLEOTIDE SEQUENCE [LARGE SCALE GENOMIC DNA]</scope>
    <source>
        <strain evidence="15 16">PAMC 26569</strain>
    </source>
</reference>
<dbReference type="KEGG" id="lck:HN018_07910"/>